<feature type="compositionally biased region" description="Low complexity" evidence="2">
    <location>
        <begin position="351"/>
        <end position="381"/>
    </location>
</feature>
<evidence type="ECO:0008006" key="5">
    <source>
        <dbReference type="Google" id="ProtNLM"/>
    </source>
</evidence>
<dbReference type="Proteomes" id="UP001449795">
    <property type="component" value="Chromosome"/>
</dbReference>
<evidence type="ECO:0000313" key="4">
    <source>
        <dbReference type="Proteomes" id="UP001449795"/>
    </source>
</evidence>
<keyword evidence="1" id="KW-0175">Coiled coil</keyword>
<dbReference type="EMBL" id="CP152276">
    <property type="protein sequence ID" value="XAE41190.1"/>
    <property type="molecule type" value="Genomic_DNA"/>
</dbReference>
<sequence length="595" mass="65046">MILKTSRIKTASGPHALIRHLWHGKGNDEITTVQGSKSALVAMMQDAQAAGRTYGIRHLVISPEDATSRAQATEILRLHGQEFGYEVEDCTLIEHRKPRHDGGGYEVHWHAAIPEIRQDGNVLDSRFMFKRNEVIARLAEVRLGHALTQGRHNTWAAAALEQRGLEDEAAAVRVGAAMKSFGPAARPAPRESYSADTHQILKRSGIKTPAIKAAITAAWAARDAENCLPFIDTLHHAGIDLVPGRRPGTWVAVADGIEVTALHRLLKVKTGEVEAEMAKAAVRKAPAWARATGGYDALGPQDRSKAEQGFDKFREIYERARGHEYPYGIADYVAWCQKEEARKPFHERTPKAPAAQAEPEAAPRPQAAPSAPKSLPLPDDPAALRRIIGEPRWSERNRDPQAIAAAYQQKVNGARARAERALERAEATIERTAPSDIVKDGKLSGKLADAAAKLAIGMLNLVLRPLGLPITWQPSFGAPRIVGQNPGNPRDHEAAHRDAEEIREKLAGMATPDVIRAKAAEVAAVRQAEHDAWADKTAPARLKLSEIEARQEAERQEQERRAKAEEARMAAALGAVEVDLPDFAPETDILRGLEI</sequence>
<protein>
    <recommendedName>
        <fullName evidence="5">MobA/MobL protein domain-containing protein</fullName>
    </recommendedName>
</protein>
<keyword evidence="4" id="KW-1185">Reference proteome</keyword>
<evidence type="ECO:0000256" key="2">
    <source>
        <dbReference type="SAM" id="MobiDB-lite"/>
    </source>
</evidence>
<gene>
    <name evidence="3" type="ORF">AAC691_12805</name>
</gene>
<name>A0ABZ3D0H7_9PROT</name>
<feature type="region of interest" description="Disordered" evidence="2">
    <location>
        <begin position="344"/>
        <end position="381"/>
    </location>
</feature>
<evidence type="ECO:0000313" key="3">
    <source>
        <dbReference type="EMBL" id="XAE41190.1"/>
    </source>
</evidence>
<accession>A0ABZ3D0H7</accession>
<proteinExistence type="predicted"/>
<reference evidence="3 4" key="1">
    <citation type="submission" date="2024-04" db="EMBL/GenBank/DDBJ databases">
        <title>Complete genome sequence of Nguyenibacter vanlangesis HBCM-1154, a strain capable of nitrogen fixation, IAA production, and phosphorus solubilization isolated from sugarcane soil.</title>
        <authorList>
            <person name="MY HANH P."/>
        </authorList>
    </citation>
    <scope>NUCLEOTIDE SEQUENCE [LARGE SCALE GENOMIC DNA]</scope>
    <source>
        <strain evidence="3 4">HBCM 1154</strain>
    </source>
</reference>
<feature type="coiled-coil region" evidence="1">
    <location>
        <begin position="546"/>
        <end position="575"/>
    </location>
</feature>
<organism evidence="3 4">
    <name type="scientific">Nguyenibacter vanlangensis</name>
    <dbReference type="NCBI Taxonomy" id="1216886"/>
    <lineage>
        <taxon>Bacteria</taxon>
        <taxon>Pseudomonadati</taxon>
        <taxon>Pseudomonadota</taxon>
        <taxon>Alphaproteobacteria</taxon>
        <taxon>Acetobacterales</taxon>
        <taxon>Acetobacteraceae</taxon>
        <taxon>Nguyenibacter</taxon>
    </lineage>
</organism>
<dbReference type="RefSeq" id="WP_342627170.1">
    <property type="nucleotide sequence ID" value="NZ_CP152276.1"/>
</dbReference>
<evidence type="ECO:0000256" key="1">
    <source>
        <dbReference type="SAM" id="Coils"/>
    </source>
</evidence>